<keyword evidence="2" id="KW-1133">Transmembrane helix</keyword>
<dbReference type="InterPro" id="IPR011970">
    <property type="entry name" value="MltB_2"/>
</dbReference>
<dbReference type="Gene3D" id="1.10.530.10">
    <property type="match status" value="1"/>
</dbReference>
<dbReference type="GO" id="GO:0009253">
    <property type="term" value="P:peptidoglycan catabolic process"/>
    <property type="evidence" value="ECO:0007669"/>
    <property type="project" value="TreeGrafter"/>
</dbReference>
<feature type="region of interest" description="Disordered" evidence="1">
    <location>
        <begin position="80"/>
        <end position="205"/>
    </location>
</feature>
<dbReference type="InterPro" id="IPR023346">
    <property type="entry name" value="Lysozyme-like_dom_sf"/>
</dbReference>
<evidence type="ECO:0000256" key="1">
    <source>
        <dbReference type="SAM" id="MobiDB-lite"/>
    </source>
</evidence>
<dbReference type="eggNOG" id="COG3409">
    <property type="taxonomic scope" value="Bacteria"/>
</dbReference>
<feature type="transmembrane region" description="Helical" evidence="2">
    <location>
        <begin position="216"/>
        <end position="236"/>
    </location>
</feature>
<dbReference type="InterPro" id="IPR002477">
    <property type="entry name" value="Peptidoglycan-bd-like"/>
</dbReference>
<dbReference type="PANTHER" id="PTHR30163:SF8">
    <property type="entry name" value="LYTIC MUREIN TRANSGLYCOSYLASE"/>
    <property type="match status" value="1"/>
</dbReference>
<dbReference type="SUPFAM" id="SSF47090">
    <property type="entry name" value="PGBD-like"/>
    <property type="match status" value="1"/>
</dbReference>
<organism evidence="5">
    <name type="scientific">Rhodopseudomonas palustris (strain ATCC BAA-98 / CGA009)</name>
    <dbReference type="NCBI Taxonomy" id="258594"/>
    <lineage>
        <taxon>Bacteria</taxon>
        <taxon>Pseudomonadati</taxon>
        <taxon>Pseudomonadota</taxon>
        <taxon>Alphaproteobacteria</taxon>
        <taxon>Hyphomicrobiales</taxon>
        <taxon>Nitrobacteraceae</taxon>
        <taxon>Rhodopseudomonas</taxon>
    </lineage>
</organism>
<dbReference type="NCBIfam" id="TIGR02283">
    <property type="entry name" value="MltB_2"/>
    <property type="match status" value="1"/>
</dbReference>
<feature type="domain" description="Transglycosylase SLT" evidence="4">
    <location>
        <begin position="243"/>
        <end position="545"/>
    </location>
</feature>
<feature type="compositionally biased region" description="Basic and acidic residues" evidence="1">
    <location>
        <begin position="167"/>
        <end position="177"/>
    </location>
</feature>
<feature type="compositionally biased region" description="Basic and acidic residues" evidence="1">
    <location>
        <begin position="130"/>
        <end position="145"/>
    </location>
</feature>
<dbReference type="eggNOG" id="COG2951">
    <property type="taxonomic scope" value="Bacteria"/>
</dbReference>
<protein>
    <submittedName>
        <fullName evidence="5">Possible transglycosylase</fullName>
    </submittedName>
</protein>
<dbReference type="GO" id="GO:0008933">
    <property type="term" value="F:peptidoglycan lytic transglycosylase activity"/>
    <property type="evidence" value="ECO:0007669"/>
    <property type="project" value="TreeGrafter"/>
</dbReference>
<dbReference type="HOGENOM" id="CLU_437974_0_0_5"/>
<dbReference type="STRING" id="258594.RPA3603"/>
<dbReference type="Gene3D" id="1.10.101.10">
    <property type="entry name" value="PGBD-like superfamily/PGBD"/>
    <property type="match status" value="1"/>
</dbReference>
<dbReference type="Pfam" id="PF01471">
    <property type="entry name" value="PG_binding_1"/>
    <property type="match status" value="1"/>
</dbReference>
<feature type="compositionally biased region" description="Basic and acidic residues" evidence="1">
    <location>
        <begin position="87"/>
        <end position="109"/>
    </location>
</feature>
<dbReference type="InterPro" id="IPR036366">
    <property type="entry name" value="PGBDSf"/>
</dbReference>
<keyword evidence="2" id="KW-0812">Transmembrane</keyword>
<proteinExistence type="predicted"/>
<dbReference type="InterPro" id="IPR031304">
    <property type="entry name" value="SLT_2"/>
</dbReference>
<name>Q6N3U0_RHOPA</name>
<feature type="compositionally biased region" description="Low complexity" evidence="1">
    <location>
        <begin position="110"/>
        <end position="128"/>
    </location>
</feature>
<reference evidence="5" key="1">
    <citation type="journal article" date="2004" name="Nat. Biotechnol.">
        <title>Complete genome sequence of the metabolically versatile photosynthetic bacterium Rhodopseudomonas palustris.</title>
        <authorList>
            <person name="Larimer F.W."/>
            <person name="Chain P."/>
            <person name="Hauser L."/>
            <person name="Lamerdin J."/>
            <person name="Malfatti S."/>
            <person name="Do L."/>
            <person name="Land M.L."/>
            <person name="Pelletier D.A."/>
            <person name="Beatty J.T."/>
            <person name="Lang A.S."/>
            <person name="Tabita F.R."/>
            <person name="Gibson J.L."/>
            <person name="Hanson T.E."/>
            <person name="Bobst C."/>
            <person name="Torres J.L."/>
            <person name="Peres C."/>
            <person name="Harrison F.H."/>
            <person name="Gibson J."/>
            <person name="Harwood C.S."/>
        </authorList>
    </citation>
    <scope>NUCLEOTIDE SEQUENCE [LARGE SCALE GENOMIC DNA]</scope>
    <source>
        <strain evidence="5">CGA009</strain>
    </source>
</reference>
<dbReference type="EMBL" id="BX572604">
    <property type="protein sequence ID" value="CAE29044.1"/>
    <property type="molecule type" value="Genomic_DNA"/>
</dbReference>
<feature type="domain" description="Peptidoglycan binding-like" evidence="3">
    <location>
        <begin position="566"/>
        <end position="609"/>
    </location>
</feature>
<dbReference type="SUPFAM" id="SSF53955">
    <property type="entry name" value="Lysozyme-like"/>
    <property type="match status" value="1"/>
</dbReference>
<evidence type="ECO:0000256" key="2">
    <source>
        <dbReference type="SAM" id="Phobius"/>
    </source>
</evidence>
<dbReference type="Pfam" id="PF13406">
    <property type="entry name" value="SLT_2"/>
    <property type="match status" value="1"/>
</dbReference>
<dbReference type="Gene3D" id="1.10.8.350">
    <property type="entry name" value="Bacterial muramidase"/>
    <property type="match status" value="1"/>
</dbReference>
<dbReference type="PhylomeDB" id="Q6N3U0"/>
<keyword evidence="2" id="KW-0472">Membrane</keyword>
<feature type="compositionally biased region" description="Basic and acidic residues" evidence="1">
    <location>
        <begin position="184"/>
        <end position="200"/>
    </location>
</feature>
<sequence>MTVRPIQLFGAFLHVDDTRDAAAAERPGAAADPHADLRFALAAIAAVCRPDRRAGHLRRAVPEGAVASVPALLRLQRAADHAGGAGADRRGDDLEPPGDGDRRRLRDLRVAAQPARPPRRAGMAQPRQCQRAEDQAGNGDHRHLVDPSAADLHRSRQPRRSRQSGWLHRDRCDVADHHPHRVHPVGDRHRLGRPDLESGNRRSQGARRTLMRLTHAVALAVGVAVAASVAFGASVARAADPGFTRFVAELWPEAREAGVSRATFDAVTAGLEPDYKLPDLILPGRPKTGAPRQAEFVQVPADYLKEARIESLAAHGRTLMQRYRPTLDAIERKFGVPATVVLAIWGRETDYGRYKLPYDAVRVMATQAYVGRRKDQYRTEFILAMKIIGEGAVTRQEMRSSWAGATGLTQFLPSEYYKHGVDFDGDGRVDIWHSVPDALASAAQQLVNKGWQSGLRWAYEVKAPTRADCTEGVPEVTKPIGQWLREGFALARPDRLSAAEREQLTSLLQPEGIYGPAFLTTKNYFVIKEYNFSDLYVLFVGHLADRMTDPRPFATPWSATKQLRTTDVEAMQRGLERLGIYRDKIDGKAGMLTRAALGAYQKRAGLQVDCWPSEAVLRSIQAAR</sequence>
<dbReference type="PANTHER" id="PTHR30163">
    <property type="entry name" value="MEMBRANE-BOUND LYTIC MUREIN TRANSGLYCOSYLASE B"/>
    <property type="match status" value="1"/>
</dbReference>
<gene>
    <name evidence="5" type="ordered locus">RPA3603</name>
</gene>
<evidence type="ECO:0000259" key="4">
    <source>
        <dbReference type="Pfam" id="PF13406"/>
    </source>
</evidence>
<evidence type="ECO:0000313" key="5">
    <source>
        <dbReference type="EMBL" id="CAE29044.1"/>
    </source>
</evidence>
<dbReference type="InterPro" id="IPR043426">
    <property type="entry name" value="MltB-like"/>
</dbReference>
<dbReference type="AlphaFoldDB" id="Q6N3U0"/>
<accession>Q6N3U0</accession>
<dbReference type="InterPro" id="IPR036365">
    <property type="entry name" value="PGBD-like_sf"/>
</dbReference>
<evidence type="ECO:0000259" key="3">
    <source>
        <dbReference type="Pfam" id="PF01471"/>
    </source>
</evidence>